<evidence type="ECO:0000313" key="3">
    <source>
        <dbReference type="EMBL" id="SDF73618.1"/>
    </source>
</evidence>
<dbReference type="AlphaFoldDB" id="A0A1G7NHQ1"/>
<evidence type="ECO:0000259" key="1">
    <source>
        <dbReference type="Pfam" id="PF09861"/>
    </source>
</evidence>
<dbReference type="InterPro" id="IPR043166">
    <property type="entry name" value="LarA-like_C"/>
</dbReference>
<name>A0A1G7NHQ1_9FIRM</name>
<proteinExistence type="predicted"/>
<organism evidence="3 4">
    <name type="scientific">Sporolituus thermophilus DSM 23256</name>
    <dbReference type="NCBI Taxonomy" id="1123285"/>
    <lineage>
        <taxon>Bacteria</taxon>
        <taxon>Bacillati</taxon>
        <taxon>Bacillota</taxon>
        <taxon>Negativicutes</taxon>
        <taxon>Selenomonadales</taxon>
        <taxon>Sporomusaceae</taxon>
        <taxon>Sporolituus</taxon>
    </lineage>
</organism>
<dbReference type="OrthoDB" id="9770545at2"/>
<dbReference type="PANTHER" id="PTHR33171">
    <property type="entry name" value="LAR_N DOMAIN-CONTAINING PROTEIN"/>
    <property type="match status" value="1"/>
</dbReference>
<accession>A0A1G7NHQ1</accession>
<gene>
    <name evidence="3" type="ORF">SAMN05660235_02575</name>
</gene>
<keyword evidence="4" id="KW-1185">Reference proteome</keyword>
<dbReference type="InterPro" id="IPR048520">
    <property type="entry name" value="LarA_C"/>
</dbReference>
<dbReference type="Pfam" id="PF09861">
    <property type="entry name" value="Lar_N"/>
    <property type="match status" value="1"/>
</dbReference>
<evidence type="ECO:0000259" key="2">
    <source>
        <dbReference type="Pfam" id="PF21113"/>
    </source>
</evidence>
<dbReference type="STRING" id="1123285.SAMN05660235_02575"/>
<dbReference type="EMBL" id="FNBU01000025">
    <property type="protein sequence ID" value="SDF73618.1"/>
    <property type="molecule type" value="Genomic_DNA"/>
</dbReference>
<dbReference type="Gene3D" id="3.40.50.11440">
    <property type="match status" value="1"/>
</dbReference>
<dbReference type="GO" id="GO:0050043">
    <property type="term" value="F:lactate racemase activity"/>
    <property type="evidence" value="ECO:0007669"/>
    <property type="project" value="InterPro"/>
</dbReference>
<dbReference type="InterPro" id="IPR018657">
    <property type="entry name" value="LarA-like_N"/>
</dbReference>
<dbReference type="PANTHER" id="PTHR33171:SF17">
    <property type="entry name" value="LARA-LIKE N-TERMINAL DOMAIN-CONTAINING PROTEIN"/>
    <property type="match status" value="1"/>
</dbReference>
<dbReference type="InterPro" id="IPR047926">
    <property type="entry name" value="Ni_dep_LarA"/>
</dbReference>
<dbReference type="NCBIfam" id="NF033504">
    <property type="entry name" value="Ni_dep_LarA"/>
    <property type="match status" value="1"/>
</dbReference>
<dbReference type="Proteomes" id="UP000243333">
    <property type="component" value="Unassembled WGS sequence"/>
</dbReference>
<evidence type="ECO:0000313" key="4">
    <source>
        <dbReference type="Proteomes" id="UP000243333"/>
    </source>
</evidence>
<dbReference type="RefSeq" id="WP_093691494.1">
    <property type="nucleotide sequence ID" value="NZ_FNBU01000025.1"/>
</dbReference>
<feature type="domain" description="LarA-like N-terminal" evidence="1">
    <location>
        <begin position="10"/>
        <end position="210"/>
    </location>
</feature>
<protein>
    <submittedName>
        <fullName evidence="3">Nickel-dependent lactate racemase</fullName>
    </submittedName>
</protein>
<feature type="domain" description="Lactate racemase C-terminal" evidence="2">
    <location>
        <begin position="276"/>
        <end position="413"/>
    </location>
</feature>
<dbReference type="InterPro" id="IPR048068">
    <property type="entry name" value="LarA-like"/>
</dbReference>
<reference evidence="4" key="1">
    <citation type="submission" date="2016-10" db="EMBL/GenBank/DDBJ databases">
        <authorList>
            <person name="Varghese N."/>
            <person name="Submissions S."/>
        </authorList>
    </citation>
    <scope>NUCLEOTIDE SEQUENCE [LARGE SCALE GENOMIC DNA]</scope>
    <source>
        <strain evidence="4">DSM 23256</strain>
    </source>
</reference>
<dbReference type="Gene3D" id="3.90.226.30">
    <property type="match status" value="1"/>
</dbReference>
<sequence length="426" mass="46567">MEKIKVTLPYGRETVEVTIPRKNLIGVYSPKDVAAVADVKQEVIRAVNNPIGAKPLRELVTGAKKAVIVADDNTRLTPTDKIIPVLLDEMNAAGIKDEQVTVIIALGTHRFMSNEEIMAKFGEETVKRVTIKNHDFKNPEALIDLGKTPNGTSIWVNREAYEADFKIGVGSIVPHHIPGFAGGAKIVQPGISGEQTTAETHLLSVRAPRSYLGIEDNPVRRELNMIARQIGMNTIFNTVLNRHGEVVGAFFGDLEEAFKEGVKLAKDVYAVEIPEEADIVLASSHPCDLEFWQAHKTLYPSDLAVKAGGTIIVVTPCYEGVAVMHADILDITHYSSQALWKLVNEKKLPDEVAAALAIAWAQVKEREDVYIVSHGIKDEDAQKLGFTPFASAQAAVDAALARYGENAKITVLTHAPDMLPVINRTY</sequence>
<dbReference type="Pfam" id="PF21113">
    <property type="entry name" value="LarA_C"/>
    <property type="match status" value="1"/>
</dbReference>